<evidence type="ECO:0000256" key="3">
    <source>
        <dbReference type="ARBA" id="ARBA00022692"/>
    </source>
</evidence>
<reference evidence="7 8" key="1">
    <citation type="submission" date="2018-05" db="EMBL/GenBank/DDBJ databases">
        <title>Genome sequencing and assembly of the regulated plant pathogen Lachnellula willkommii and related sister species for the development of diagnostic species identification markers.</title>
        <authorList>
            <person name="Giroux E."/>
            <person name="Bilodeau G."/>
        </authorList>
    </citation>
    <scope>NUCLEOTIDE SEQUENCE [LARGE SCALE GENOMIC DNA]</scope>
    <source>
        <strain evidence="7 8">CBS 172.35</strain>
    </source>
</reference>
<dbReference type="Proteomes" id="UP000315522">
    <property type="component" value="Unassembled WGS sequence"/>
</dbReference>
<dbReference type="GO" id="GO:0022857">
    <property type="term" value="F:transmembrane transporter activity"/>
    <property type="evidence" value="ECO:0007669"/>
    <property type="project" value="InterPro"/>
</dbReference>
<dbReference type="PANTHER" id="PTHR43791">
    <property type="entry name" value="PERMEASE-RELATED"/>
    <property type="match status" value="1"/>
</dbReference>
<dbReference type="InterPro" id="IPR036259">
    <property type="entry name" value="MFS_trans_sf"/>
</dbReference>
<organism evidence="7 8">
    <name type="scientific">Lachnellula willkommii</name>
    <dbReference type="NCBI Taxonomy" id="215461"/>
    <lineage>
        <taxon>Eukaryota</taxon>
        <taxon>Fungi</taxon>
        <taxon>Dikarya</taxon>
        <taxon>Ascomycota</taxon>
        <taxon>Pezizomycotina</taxon>
        <taxon>Leotiomycetes</taxon>
        <taxon>Helotiales</taxon>
        <taxon>Lachnaceae</taxon>
        <taxon>Lachnellula</taxon>
    </lineage>
</organism>
<gene>
    <name evidence="7" type="ORF">LAWI1_G000300</name>
</gene>
<feature type="transmembrane region" description="Helical" evidence="6">
    <location>
        <begin position="237"/>
        <end position="257"/>
    </location>
</feature>
<feature type="transmembrane region" description="Helical" evidence="6">
    <location>
        <begin position="169"/>
        <end position="191"/>
    </location>
</feature>
<dbReference type="GO" id="GO:0016020">
    <property type="term" value="C:membrane"/>
    <property type="evidence" value="ECO:0007669"/>
    <property type="project" value="UniProtKB-SubCell"/>
</dbReference>
<proteinExistence type="predicted"/>
<evidence type="ECO:0000313" key="7">
    <source>
        <dbReference type="EMBL" id="TVY94293.1"/>
    </source>
</evidence>
<dbReference type="SUPFAM" id="SSF103473">
    <property type="entry name" value="MFS general substrate transporter"/>
    <property type="match status" value="1"/>
</dbReference>
<evidence type="ECO:0000256" key="2">
    <source>
        <dbReference type="ARBA" id="ARBA00022448"/>
    </source>
</evidence>
<evidence type="ECO:0000256" key="5">
    <source>
        <dbReference type="ARBA" id="ARBA00023136"/>
    </source>
</evidence>
<keyword evidence="2" id="KW-0813">Transport</keyword>
<feature type="transmembrane region" description="Helical" evidence="6">
    <location>
        <begin position="203"/>
        <end position="225"/>
    </location>
</feature>
<dbReference type="AlphaFoldDB" id="A0A559MMV6"/>
<comment type="subcellular location">
    <subcellularLocation>
        <location evidence="1">Membrane</location>
        <topology evidence="1">Multi-pass membrane protein</topology>
    </subcellularLocation>
</comment>
<comment type="caution">
    <text evidence="7">The sequence shown here is derived from an EMBL/GenBank/DDBJ whole genome shotgun (WGS) entry which is preliminary data.</text>
</comment>
<dbReference type="FunFam" id="1.20.1250.20:FF:000013">
    <property type="entry name" value="MFS general substrate transporter"/>
    <property type="match status" value="1"/>
</dbReference>
<dbReference type="InterPro" id="IPR011701">
    <property type="entry name" value="MFS"/>
</dbReference>
<evidence type="ECO:0000256" key="1">
    <source>
        <dbReference type="ARBA" id="ARBA00004141"/>
    </source>
</evidence>
<feature type="transmembrane region" description="Helical" evidence="6">
    <location>
        <begin position="431"/>
        <end position="452"/>
    </location>
</feature>
<evidence type="ECO:0000313" key="8">
    <source>
        <dbReference type="Proteomes" id="UP000315522"/>
    </source>
</evidence>
<feature type="transmembrane region" description="Helical" evidence="6">
    <location>
        <begin position="371"/>
        <end position="392"/>
    </location>
</feature>
<sequence>MSSETVHKDKIMTEPVDMDVAKVEEGQNYAAVDKQSERSYGRLSCSSETRLLSAAFSIPGMFVVESFMNITKIAELTELPARCISSTQSIGHSNLGNAKTDKLDEDLHFKGNEYSLLILLFYIPFGLCDLPLNLLTKLWSGRVMLPTLMVTWGSLALVQCAAKNFGGLLAIRLLLGVCEAGFFAGVVFYLTLFYTRGELGFRLAIFFGSALLAAAFSGLISYGVFRIKDHAVKGWMWLFIIEGGLTVIVGTVAFFWLPSAAEHAWFLTGTEKAAARARSLRDGSRCVGSEFSLKQAFGTWRGWRFAGWCVIAFTYPVAFSTTSNFLPQIVQRLGYSTVKTNLWTVAPNAVGFVVLLTVAKSSDYFRERTYHIIFSLCLSLTGMIILASIDVLGNKGVAYFACFLMAAGSYIPSVLVHSWHNNNNLEENSRSATTGLLVGLGNLAGILSAATFRVEYAPGYRPTLIATSCCNVACIGFTLAMGVWMKRQNARRDAELGVVIRAGDVDTSSLVDGEKSPNWRFF</sequence>
<dbReference type="FunFam" id="1.20.1250.20:FF:000188">
    <property type="entry name" value="MFS general substrate transporter"/>
    <property type="match status" value="1"/>
</dbReference>
<keyword evidence="4 6" id="KW-1133">Transmembrane helix</keyword>
<evidence type="ECO:0000256" key="6">
    <source>
        <dbReference type="SAM" id="Phobius"/>
    </source>
</evidence>
<feature type="transmembrane region" description="Helical" evidence="6">
    <location>
        <begin position="114"/>
        <end position="132"/>
    </location>
</feature>
<feature type="transmembrane region" description="Helical" evidence="6">
    <location>
        <begin position="342"/>
        <end position="359"/>
    </location>
</feature>
<protein>
    <submittedName>
        <fullName evidence="7">Putative transporter</fullName>
    </submittedName>
</protein>
<dbReference type="Gene3D" id="1.20.1250.20">
    <property type="entry name" value="MFS general substrate transporter like domains"/>
    <property type="match status" value="2"/>
</dbReference>
<keyword evidence="5 6" id="KW-0472">Membrane</keyword>
<keyword evidence="8" id="KW-1185">Reference proteome</keyword>
<feature type="non-terminal residue" evidence="7">
    <location>
        <position position="522"/>
    </location>
</feature>
<dbReference type="Pfam" id="PF07690">
    <property type="entry name" value="MFS_1"/>
    <property type="match status" value="1"/>
</dbReference>
<feature type="transmembrane region" description="Helical" evidence="6">
    <location>
        <begin position="464"/>
        <end position="484"/>
    </location>
</feature>
<name>A0A559MMV6_9HELO</name>
<dbReference type="PANTHER" id="PTHR43791:SF9">
    <property type="entry name" value="MAJOR FACILITATOR-TYPE TRANSPORTER HXNP"/>
    <property type="match status" value="1"/>
</dbReference>
<feature type="transmembrane region" description="Helical" evidence="6">
    <location>
        <begin position="398"/>
        <end position="419"/>
    </location>
</feature>
<accession>A0A559MMV6</accession>
<dbReference type="EMBL" id="QGML01000021">
    <property type="protein sequence ID" value="TVY94293.1"/>
    <property type="molecule type" value="Genomic_DNA"/>
</dbReference>
<keyword evidence="3 6" id="KW-0812">Transmembrane</keyword>
<evidence type="ECO:0000256" key="4">
    <source>
        <dbReference type="ARBA" id="ARBA00022989"/>
    </source>
</evidence>